<feature type="transmembrane region" description="Helical" evidence="1">
    <location>
        <begin position="520"/>
        <end position="543"/>
    </location>
</feature>
<comment type="caution">
    <text evidence="2">The sequence shown here is derived from an EMBL/GenBank/DDBJ whole genome shotgun (WGS) entry which is preliminary data.</text>
</comment>
<reference evidence="2 3" key="1">
    <citation type="journal article" date="2022" name="Genome Biol. Evol.">
        <title>Host diet, physiology and behaviors set the stage for Lachnospiraceae cladogenesis.</title>
        <authorList>
            <person name="Vera-Ponce De Leon A."/>
            <person name="Schneider M."/>
            <person name="Jahnes B.C."/>
            <person name="Sadowski V."/>
            <person name="Camuy-Velez L.A."/>
            <person name="Duan J."/>
            <person name="Sabree Z.L."/>
        </authorList>
    </citation>
    <scope>NUCLEOTIDE SEQUENCE [LARGE SCALE GENOMIC DNA]</scope>
    <source>
        <strain evidence="2 3">PAL113</strain>
    </source>
</reference>
<keyword evidence="3" id="KW-1185">Reference proteome</keyword>
<dbReference type="Proteomes" id="UP001523566">
    <property type="component" value="Unassembled WGS sequence"/>
</dbReference>
<feature type="transmembrane region" description="Helical" evidence="1">
    <location>
        <begin position="275"/>
        <end position="299"/>
    </location>
</feature>
<feature type="transmembrane region" description="Helical" evidence="1">
    <location>
        <begin position="376"/>
        <end position="396"/>
    </location>
</feature>
<feature type="transmembrane region" description="Helical" evidence="1">
    <location>
        <begin position="478"/>
        <end position="500"/>
    </location>
</feature>
<evidence type="ECO:0000256" key="1">
    <source>
        <dbReference type="SAM" id="Phobius"/>
    </source>
</evidence>
<organism evidence="2 3">
    <name type="scientific">Aequitasia blattaphilus</name>
    <dbReference type="NCBI Taxonomy" id="2949332"/>
    <lineage>
        <taxon>Bacteria</taxon>
        <taxon>Bacillati</taxon>
        <taxon>Bacillota</taxon>
        <taxon>Clostridia</taxon>
        <taxon>Lachnospirales</taxon>
        <taxon>Lachnospiraceae</taxon>
        <taxon>Aequitasia</taxon>
    </lineage>
</organism>
<feature type="transmembrane region" description="Helical" evidence="1">
    <location>
        <begin position="319"/>
        <end position="341"/>
    </location>
</feature>
<keyword evidence="1" id="KW-1133">Transmembrane helix</keyword>
<dbReference type="EMBL" id="JAMZFW010000001">
    <property type="protein sequence ID" value="MCP1101063.1"/>
    <property type="molecule type" value="Genomic_DNA"/>
</dbReference>
<feature type="transmembrane region" description="Helical" evidence="1">
    <location>
        <begin position="408"/>
        <end position="433"/>
    </location>
</feature>
<feature type="transmembrane region" description="Helical" evidence="1">
    <location>
        <begin position="353"/>
        <end position="370"/>
    </location>
</feature>
<feature type="transmembrane region" description="Helical" evidence="1">
    <location>
        <begin position="439"/>
        <end position="458"/>
    </location>
</feature>
<name>A0ABT1E5F5_9FIRM</name>
<keyword evidence="1" id="KW-0472">Membrane</keyword>
<keyword evidence="1" id="KW-0812">Transmembrane</keyword>
<feature type="transmembrane region" description="Helical" evidence="1">
    <location>
        <begin position="208"/>
        <end position="226"/>
    </location>
</feature>
<feature type="transmembrane region" description="Helical" evidence="1">
    <location>
        <begin position="246"/>
        <end position="263"/>
    </location>
</feature>
<evidence type="ECO:0000313" key="2">
    <source>
        <dbReference type="EMBL" id="MCP1101063.1"/>
    </source>
</evidence>
<proteinExistence type="predicted"/>
<gene>
    <name evidence="2" type="ORF">NK125_01380</name>
</gene>
<sequence length="552" mass="61908">MFTAIILIIIPFLALLALKDSKVKSLIAILLISIMVAGSGFFTPKETITIEATNEKNEEAGSADIELDSIIVDGKRLTFTEIFGGDVWRRTVDGGYAWREFEDSPQVITGSIEAGNRYIIRFVKQEWRGIVKVTIGDKTQTVDCYNTEYVYEDMVIEPGNALQGTSSLYHRAFVFGITFVALCLLNLALILITRCIKMNTNKSKNKSSESLLFIITMFLLVLLDLAGENTSGWYGNNMLNLDFGQIIIAAICSPAIMLLLLHIGAKADEKIRGRFIGAGLLLIVAYLIINITMHLSLLINQENNKESLMENILNPPNNVSIHGIVWIAAALIIFSLLKRVLAVKSVSGKKMVWLINLGAYITYILVWNMDRHFIEPYFPIFVVIMYLGGLSLGGYYGSTINAKEEKTLWAVGQIIFGVIVTFSTVMLITWWTGPLFWNGFYLNIGILISGRGLFIIYLKNKEKINNWLASQEVRLRKLAAFSGLGYLVYLPLNNCYGFMVGDIFINNNMSGIGALFMGAAIYYVLSVMIAYMILKLPFFYYILRVKQTKNLQ</sequence>
<protein>
    <submittedName>
        <fullName evidence="2">Uncharacterized protein</fullName>
    </submittedName>
</protein>
<feature type="transmembrane region" description="Helical" evidence="1">
    <location>
        <begin position="172"/>
        <end position="196"/>
    </location>
</feature>
<dbReference type="RefSeq" id="WP_262064845.1">
    <property type="nucleotide sequence ID" value="NZ_JAMXOD010000001.1"/>
</dbReference>
<accession>A0ABT1E5F5</accession>
<evidence type="ECO:0000313" key="3">
    <source>
        <dbReference type="Proteomes" id="UP001523566"/>
    </source>
</evidence>